<dbReference type="PANTHER" id="PTHR35099">
    <property type="entry name" value="OS02G0182700 PROTEIN"/>
    <property type="match status" value="1"/>
</dbReference>
<keyword evidence="4" id="KW-1185">Reference proteome</keyword>
<dbReference type="EMBL" id="SDRB02010867">
    <property type="protein sequence ID" value="THG03810.1"/>
    <property type="molecule type" value="Genomic_DNA"/>
</dbReference>
<evidence type="ECO:0000256" key="1">
    <source>
        <dbReference type="SAM" id="MobiDB-lite"/>
    </source>
</evidence>
<keyword evidence="2" id="KW-1133">Transmembrane helix</keyword>
<feature type="compositionally biased region" description="Low complexity" evidence="1">
    <location>
        <begin position="169"/>
        <end position="181"/>
    </location>
</feature>
<gene>
    <name evidence="3" type="ORF">TEA_011215</name>
</gene>
<dbReference type="AlphaFoldDB" id="A0A4S4DLH7"/>
<feature type="compositionally biased region" description="Basic and acidic residues" evidence="1">
    <location>
        <begin position="151"/>
        <end position="165"/>
    </location>
</feature>
<keyword evidence="2" id="KW-0812">Transmembrane</keyword>
<keyword evidence="2" id="KW-0472">Membrane</keyword>
<accession>A0A4S4DLH7</accession>
<name>A0A4S4DLH7_CAMSN</name>
<reference evidence="3 4" key="1">
    <citation type="journal article" date="2018" name="Proc. Natl. Acad. Sci. U.S.A.">
        <title>Draft genome sequence of Camellia sinensis var. sinensis provides insights into the evolution of the tea genome and tea quality.</title>
        <authorList>
            <person name="Wei C."/>
            <person name="Yang H."/>
            <person name="Wang S."/>
            <person name="Zhao J."/>
            <person name="Liu C."/>
            <person name="Gao L."/>
            <person name="Xia E."/>
            <person name="Lu Y."/>
            <person name="Tai Y."/>
            <person name="She G."/>
            <person name="Sun J."/>
            <person name="Cao H."/>
            <person name="Tong W."/>
            <person name="Gao Q."/>
            <person name="Li Y."/>
            <person name="Deng W."/>
            <person name="Jiang X."/>
            <person name="Wang W."/>
            <person name="Chen Q."/>
            <person name="Zhang S."/>
            <person name="Li H."/>
            <person name="Wu J."/>
            <person name="Wang P."/>
            <person name="Li P."/>
            <person name="Shi C."/>
            <person name="Zheng F."/>
            <person name="Jian J."/>
            <person name="Huang B."/>
            <person name="Shan D."/>
            <person name="Shi M."/>
            <person name="Fang C."/>
            <person name="Yue Y."/>
            <person name="Li F."/>
            <person name="Li D."/>
            <person name="Wei S."/>
            <person name="Han B."/>
            <person name="Jiang C."/>
            <person name="Yin Y."/>
            <person name="Xia T."/>
            <person name="Zhang Z."/>
            <person name="Bennetzen J.L."/>
            <person name="Zhao S."/>
            <person name="Wan X."/>
        </authorList>
    </citation>
    <scope>NUCLEOTIDE SEQUENCE [LARGE SCALE GENOMIC DNA]</scope>
    <source>
        <strain evidence="4">cv. Shuchazao</strain>
        <tissue evidence="3">Leaf</tissue>
    </source>
</reference>
<sequence length="337" mass="36897">MNVAFTNPLLLPNIYLHIYLLSLSLSVCATLHIPFPSPSLSTTAICFSLFTSSLSSKFSLSTCSVSKPKMMTDDWVTAALADDSVVVELLFRLKHSSESLAPMLGWGQRQPRSKPALASEKKERESTRCSPTTPLSWSCGGAASPSDGCDESSRRSDRSSGDRSKGIFTNETTATATATTNKRSRRKKTFAELKEEEILLLKERMNLTKVSNRSNLTELATLRETLEEQKAKSQNLKRLKLDLYSQSANKLAATCDELEAPNSSQPNLAEVSTLDHVSVLPTITSASCKVENKEVETSERCFVLPDLNMMPSEEDSVSGWLLGSIKTVRVGPESAYG</sequence>
<organism evidence="3 4">
    <name type="scientific">Camellia sinensis var. sinensis</name>
    <name type="common">China tea</name>
    <dbReference type="NCBI Taxonomy" id="542762"/>
    <lineage>
        <taxon>Eukaryota</taxon>
        <taxon>Viridiplantae</taxon>
        <taxon>Streptophyta</taxon>
        <taxon>Embryophyta</taxon>
        <taxon>Tracheophyta</taxon>
        <taxon>Spermatophyta</taxon>
        <taxon>Magnoliopsida</taxon>
        <taxon>eudicotyledons</taxon>
        <taxon>Gunneridae</taxon>
        <taxon>Pentapetalae</taxon>
        <taxon>asterids</taxon>
        <taxon>Ericales</taxon>
        <taxon>Theaceae</taxon>
        <taxon>Camellia</taxon>
    </lineage>
</organism>
<evidence type="ECO:0008006" key="5">
    <source>
        <dbReference type="Google" id="ProtNLM"/>
    </source>
</evidence>
<evidence type="ECO:0000256" key="2">
    <source>
        <dbReference type="SAM" id="Phobius"/>
    </source>
</evidence>
<evidence type="ECO:0000313" key="3">
    <source>
        <dbReference type="EMBL" id="THG03810.1"/>
    </source>
</evidence>
<dbReference type="Proteomes" id="UP000306102">
    <property type="component" value="Unassembled WGS sequence"/>
</dbReference>
<dbReference type="PANTHER" id="PTHR35099:SF2">
    <property type="entry name" value="OS02G0182700 PROTEIN"/>
    <property type="match status" value="1"/>
</dbReference>
<proteinExistence type="predicted"/>
<evidence type="ECO:0000313" key="4">
    <source>
        <dbReference type="Proteomes" id="UP000306102"/>
    </source>
</evidence>
<feature type="transmembrane region" description="Helical" evidence="2">
    <location>
        <begin position="14"/>
        <end position="33"/>
    </location>
</feature>
<comment type="caution">
    <text evidence="3">The sequence shown here is derived from an EMBL/GenBank/DDBJ whole genome shotgun (WGS) entry which is preliminary data.</text>
</comment>
<feature type="region of interest" description="Disordered" evidence="1">
    <location>
        <begin position="104"/>
        <end position="187"/>
    </location>
</feature>
<protein>
    <recommendedName>
        <fullName evidence="5">BZIP domain-containing protein</fullName>
    </recommendedName>
</protein>